<feature type="transmembrane region" description="Helical" evidence="8">
    <location>
        <begin position="280"/>
        <end position="298"/>
    </location>
</feature>
<sequence length="442" mass="48422">MIDKIKKYLMGSVFRKGASILTFLTLGSYVLGLGRDILFARFFGASRSLDIYNAAFIIPDLLLNIFVAGALSAAFVPVFSHLLAKNEKEEAEKTATTMLFSAPIMMLVLSVPAFIFMPYLSSLVAPGFSGQEKSLLVLMSRLMLLSPIIFAASNTLGNILVSYEKFFAYGLSPIFYNLGIIAGIPLTYKFGLLGLVIGTLGGAMLHLLVRIVGTAESQLRLRFPIDIRSPNFKRVLKLMIPRMAGQPIEQITFFIFTNMASVLAAGSIAILSFARNFESVPVSIFGVSFATAIFPSLSRKAALGDTKGFLYHLKEAVKPLLIVSVASSLFFIFFGEFFIRIFFGGQRFTEADVLRTGKLLAFFALAIPAESFIHLLVRAFYALKDTLTPILISVPGLVLIAILAKVLIPTFSLNAMGLSYFIASTIEALVLFFILRIKLSKL</sequence>
<keyword evidence="4" id="KW-0133">Cell shape</keyword>
<feature type="transmembrane region" description="Helical" evidence="8">
    <location>
        <begin position="251"/>
        <end position="274"/>
    </location>
</feature>
<evidence type="ECO:0000256" key="4">
    <source>
        <dbReference type="ARBA" id="ARBA00022960"/>
    </source>
</evidence>
<evidence type="ECO:0000256" key="7">
    <source>
        <dbReference type="ARBA" id="ARBA00023136"/>
    </source>
</evidence>
<dbReference type="PANTHER" id="PTHR47019:SF1">
    <property type="entry name" value="LIPID II FLIPPASE MURJ"/>
    <property type="match status" value="1"/>
</dbReference>
<keyword evidence="6 8" id="KW-1133">Transmembrane helix</keyword>
<dbReference type="GO" id="GO:0015648">
    <property type="term" value="F:lipid-linked peptidoglycan transporter activity"/>
    <property type="evidence" value="ECO:0007669"/>
    <property type="project" value="TreeGrafter"/>
</dbReference>
<evidence type="ECO:0000256" key="1">
    <source>
        <dbReference type="ARBA" id="ARBA00004651"/>
    </source>
</evidence>
<dbReference type="InterPro" id="IPR004268">
    <property type="entry name" value="MurJ"/>
</dbReference>
<evidence type="ECO:0000256" key="6">
    <source>
        <dbReference type="ARBA" id="ARBA00022989"/>
    </source>
</evidence>
<feature type="transmembrane region" description="Helical" evidence="8">
    <location>
        <begin position="417"/>
        <end position="435"/>
    </location>
</feature>
<evidence type="ECO:0000256" key="3">
    <source>
        <dbReference type="ARBA" id="ARBA00022692"/>
    </source>
</evidence>
<feature type="transmembrane region" description="Helical" evidence="8">
    <location>
        <begin position="166"/>
        <end position="184"/>
    </location>
</feature>
<keyword evidence="5" id="KW-0573">Peptidoglycan synthesis</keyword>
<protein>
    <submittedName>
        <fullName evidence="9">Integral membrane protein MviN</fullName>
    </submittedName>
</protein>
<evidence type="ECO:0000313" key="10">
    <source>
        <dbReference type="Proteomes" id="UP000034032"/>
    </source>
</evidence>
<dbReference type="Proteomes" id="UP000034032">
    <property type="component" value="Unassembled WGS sequence"/>
</dbReference>
<dbReference type="InterPro" id="IPR051050">
    <property type="entry name" value="Lipid_II_flippase_MurJ/MviN"/>
</dbReference>
<comment type="caution">
    <text evidence="9">The sequence shown here is derived from an EMBL/GenBank/DDBJ whole genome shotgun (WGS) entry which is preliminary data.</text>
</comment>
<dbReference type="PRINTS" id="PR01806">
    <property type="entry name" value="VIRFACTRMVIN"/>
</dbReference>
<dbReference type="CDD" id="cd13123">
    <property type="entry name" value="MATE_MurJ_like"/>
    <property type="match status" value="1"/>
</dbReference>
<dbReference type="GO" id="GO:0034204">
    <property type="term" value="P:lipid translocation"/>
    <property type="evidence" value="ECO:0007669"/>
    <property type="project" value="TreeGrafter"/>
</dbReference>
<dbReference type="PANTHER" id="PTHR47019">
    <property type="entry name" value="LIPID II FLIPPASE MURJ"/>
    <property type="match status" value="1"/>
</dbReference>
<feature type="transmembrane region" description="Helical" evidence="8">
    <location>
        <begin position="56"/>
        <end position="83"/>
    </location>
</feature>
<dbReference type="AlphaFoldDB" id="A0A0G1MP94"/>
<dbReference type="GO" id="GO:0009252">
    <property type="term" value="P:peptidoglycan biosynthetic process"/>
    <property type="evidence" value="ECO:0007669"/>
    <property type="project" value="UniProtKB-KW"/>
</dbReference>
<reference evidence="9 10" key="1">
    <citation type="journal article" date="2015" name="Nature">
        <title>rRNA introns, odd ribosomes, and small enigmatic genomes across a large radiation of phyla.</title>
        <authorList>
            <person name="Brown C.T."/>
            <person name="Hug L.A."/>
            <person name="Thomas B.C."/>
            <person name="Sharon I."/>
            <person name="Castelle C.J."/>
            <person name="Singh A."/>
            <person name="Wilkins M.J."/>
            <person name="Williams K.H."/>
            <person name="Banfield J.F."/>
        </authorList>
    </citation>
    <scope>NUCLEOTIDE SEQUENCE [LARGE SCALE GENOMIC DNA]</scope>
</reference>
<feature type="transmembrane region" description="Helical" evidence="8">
    <location>
        <begin position="135"/>
        <end position="154"/>
    </location>
</feature>
<feature type="transmembrane region" description="Helical" evidence="8">
    <location>
        <begin position="359"/>
        <end position="377"/>
    </location>
</feature>
<evidence type="ECO:0000256" key="5">
    <source>
        <dbReference type="ARBA" id="ARBA00022984"/>
    </source>
</evidence>
<keyword evidence="3 8" id="KW-0812">Transmembrane</keyword>
<keyword evidence="7 8" id="KW-0472">Membrane</keyword>
<dbReference type="GO" id="GO:0008360">
    <property type="term" value="P:regulation of cell shape"/>
    <property type="evidence" value="ECO:0007669"/>
    <property type="project" value="UniProtKB-KW"/>
</dbReference>
<name>A0A0G1MP94_9BACT</name>
<accession>A0A0G1MP94</accession>
<gene>
    <name evidence="9" type="ORF">UW79_C0004G0049</name>
</gene>
<dbReference type="EMBL" id="LCJR01000004">
    <property type="protein sequence ID" value="KKT82592.1"/>
    <property type="molecule type" value="Genomic_DNA"/>
</dbReference>
<feature type="transmembrane region" description="Helical" evidence="8">
    <location>
        <begin position="190"/>
        <end position="212"/>
    </location>
</feature>
<dbReference type="Pfam" id="PF03023">
    <property type="entry name" value="MurJ"/>
    <property type="match status" value="1"/>
</dbReference>
<keyword evidence="2" id="KW-1003">Cell membrane</keyword>
<dbReference type="GO" id="GO:0005886">
    <property type="term" value="C:plasma membrane"/>
    <property type="evidence" value="ECO:0007669"/>
    <property type="project" value="UniProtKB-SubCell"/>
</dbReference>
<organism evidence="9 10">
    <name type="scientific">Candidatus Yanofskybacteria bacterium GW2011_GWA2_44_9</name>
    <dbReference type="NCBI Taxonomy" id="1619025"/>
    <lineage>
        <taxon>Bacteria</taxon>
        <taxon>Candidatus Yanofskyibacteriota</taxon>
    </lineage>
</organism>
<feature type="transmembrane region" description="Helical" evidence="8">
    <location>
        <begin position="319"/>
        <end position="339"/>
    </location>
</feature>
<evidence type="ECO:0000313" key="9">
    <source>
        <dbReference type="EMBL" id="KKT82592.1"/>
    </source>
</evidence>
<evidence type="ECO:0000256" key="2">
    <source>
        <dbReference type="ARBA" id="ARBA00022475"/>
    </source>
</evidence>
<feature type="transmembrane region" description="Helical" evidence="8">
    <location>
        <begin position="95"/>
        <end position="115"/>
    </location>
</feature>
<feature type="transmembrane region" description="Helical" evidence="8">
    <location>
        <begin position="389"/>
        <end position="411"/>
    </location>
</feature>
<proteinExistence type="predicted"/>
<dbReference type="NCBIfam" id="TIGR01695">
    <property type="entry name" value="murJ_mviN"/>
    <property type="match status" value="1"/>
</dbReference>
<comment type="subcellular location">
    <subcellularLocation>
        <location evidence="1">Cell membrane</location>
        <topology evidence="1">Multi-pass membrane protein</topology>
    </subcellularLocation>
</comment>
<evidence type="ECO:0000256" key="8">
    <source>
        <dbReference type="SAM" id="Phobius"/>
    </source>
</evidence>